<dbReference type="Proteomes" id="UP000236379">
    <property type="component" value="Unassembled WGS sequence"/>
</dbReference>
<dbReference type="Gene3D" id="1.10.10.10">
    <property type="entry name" value="Winged helix-like DNA-binding domain superfamily/Winged helix DNA-binding domain"/>
    <property type="match status" value="1"/>
</dbReference>
<comment type="caution">
    <text evidence="1">The sequence shown here is derived from an EMBL/GenBank/DDBJ whole genome shotgun (WGS) entry which is preliminary data.</text>
</comment>
<evidence type="ECO:0000313" key="2">
    <source>
        <dbReference type="Proteomes" id="UP000236379"/>
    </source>
</evidence>
<dbReference type="InterPro" id="IPR036388">
    <property type="entry name" value="WH-like_DNA-bd_sf"/>
</dbReference>
<dbReference type="Gene3D" id="1.25.40.10">
    <property type="entry name" value="Tetratricopeptide repeat domain"/>
    <property type="match status" value="1"/>
</dbReference>
<keyword evidence="2" id="KW-1185">Reference proteome</keyword>
<evidence type="ECO:0008006" key="3">
    <source>
        <dbReference type="Google" id="ProtNLM"/>
    </source>
</evidence>
<sequence>MDAYRAGDLPSMLQHIEAGLALATEQREVIQLLRFKAIYLHGAGQIEEGLAAATEATRRAETVGDASLKIAALSVRAYILEQRQERDLALRDHERAYQAARQLGLTNRLMPIVDRMARLYVAKGRVDEAGEVLEDFLLSCEKSYPLGIPITQRALAHVRHVQGRTSDGVQLARDAFEGLLHQENATAALSTLDYFFYTELLSGQQAEAVKAFNRVQILTGQDKSKLDVTTWTKIRLIRAYLAYVDGGLRDALAFVQEVIDEDWKTHSTRNILAELLKAEILRRESRLGRSEASTVAEALRERPEDVADVRMVHPHFEPLLREFVKRGWSADVFQHLLDQCASTANAAPRLRLHLTTLGRVQATLNDQEIRLGHVSAVEALVYRVLHPTARQDELADEVWGGADLKRARQSGHTARSTLNGAFREGAKLLNMPLAADLIRPSRGRRNPEWVFNDSVRISCDALAILESSDPREVLRQYGGTFFVDSTSEWVTHYREVIHKHVVQVLHEGATLTESSDPHTALAWLVKAADLAQTHEAFERVMTLGRRMGEAALSRAAEQAIYALKAGEVTTLSRLHSLN</sequence>
<proteinExistence type="predicted"/>
<dbReference type="AlphaFoldDB" id="A0A2K3URS4"/>
<accession>A0A2K3URS4</accession>
<dbReference type="EMBL" id="PPPD01000005">
    <property type="protein sequence ID" value="PNY79246.1"/>
    <property type="molecule type" value="Genomic_DNA"/>
</dbReference>
<dbReference type="InterPro" id="IPR011990">
    <property type="entry name" value="TPR-like_helical_dom_sf"/>
</dbReference>
<dbReference type="SUPFAM" id="SSF48452">
    <property type="entry name" value="TPR-like"/>
    <property type="match status" value="1"/>
</dbReference>
<protein>
    <recommendedName>
        <fullName evidence="3">MalT-like TPR region domain-containing protein</fullName>
    </recommendedName>
</protein>
<evidence type="ECO:0000313" key="1">
    <source>
        <dbReference type="EMBL" id="PNY79246.1"/>
    </source>
</evidence>
<reference evidence="1 2" key="1">
    <citation type="submission" date="2018-01" db="EMBL/GenBank/DDBJ databases">
        <title>Deinococcus koreensis sp. nov., a radiation-resistant bacterium isolated from river water.</title>
        <authorList>
            <person name="Choi A."/>
        </authorList>
    </citation>
    <scope>NUCLEOTIDE SEQUENCE [LARGE SCALE GENOMIC DNA]</scope>
    <source>
        <strain evidence="1 2">SJW1-2</strain>
    </source>
</reference>
<name>A0A2K3URS4_9DEIO</name>
<organism evidence="1 2">
    <name type="scientific">Deinococcus koreensis</name>
    <dbReference type="NCBI Taxonomy" id="2054903"/>
    <lineage>
        <taxon>Bacteria</taxon>
        <taxon>Thermotogati</taxon>
        <taxon>Deinococcota</taxon>
        <taxon>Deinococci</taxon>
        <taxon>Deinococcales</taxon>
        <taxon>Deinococcaceae</taxon>
        <taxon>Deinococcus</taxon>
    </lineage>
</organism>
<gene>
    <name evidence="1" type="ORF">CVO96_20225</name>
</gene>